<accession>A0A0E3GSA2</accession>
<comment type="subcellular location">
    <subcellularLocation>
        <location evidence="3">Cytoplasm</location>
    </subcellularLocation>
</comment>
<proteinExistence type="inferred from homology"/>
<dbReference type="AlphaFoldDB" id="A0A0E3GSA2"/>
<evidence type="ECO:0000256" key="4">
    <source>
        <dbReference type="RuleBase" id="RU000535"/>
    </source>
</evidence>
<name>A0A0E3GSA2_CLOSL</name>
<dbReference type="InterPro" id="IPR018369">
    <property type="entry name" value="Chaprnonin_Cpn10_CS"/>
</dbReference>
<evidence type="ECO:0000256" key="2">
    <source>
        <dbReference type="ARBA" id="ARBA00023186"/>
    </source>
</evidence>
<dbReference type="RefSeq" id="WP_029162914.1">
    <property type="nucleotide sequence ID" value="NZ_CP009933.1"/>
</dbReference>
<dbReference type="PRINTS" id="PR00297">
    <property type="entry name" value="CHAPERONIN10"/>
</dbReference>
<reference evidence="5 6" key="1">
    <citation type="journal article" date="2015" name="J. Biotechnol.">
        <title>Complete genome sequence of a malodorant-producing acetogen, Clostridium scatologenes ATCC 25775(T).</title>
        <authorList>
            <person name="Zhu Z."/>
            <person name="Guo T."/>
            <person name="Zheng H."/>
            <person name="Song T."/>
            <person name="Ouyang P."/>
            <person name="Xie J."/>
        </authorList>
    </citation>
    <scope>NUCLEOTIDE SEQUENCE [LARGE SCALE GENOMIC DNA]</scope>
    <source>
        <strain evidence="5 6">ATCC 25775</strain>
    </source>
</reference>
<dbReference type="InterPro" id="IPR011032">
    <property type="entry name" value="GroES-like_sf"/>
</dbReference>
<dbReference type="InterPro" id="IPR037124">
    <property type="entry name" value="Chaperonin_GroES_sf"/>
</dbReference>
<evidence type="ECO:0000313" key="6">
    <source>
        <dbReference type="Proteomes" id="UP000033115"/>
    </source>
</evidence>
<comment type="subunit">
    <text evidence="3">Heptamer of 7 subunits arranged in a ring. Interacts with the chaperonin GroEL.</text>
</comment>
<gene>
    <name evidence="3" type="primary">groES</name>
    <name evidence="3" type="synonym">groS</name>
    <name evidence="5" type="ORF">CSCA_4591</name>
</gene>
<dbReference type="SMART" id="SM00883">
    <property type="entry name" value="Cpn10"/>
    <property type="match status" value="1"/>
</dbReference>
<dbReference type="Pfam" id="PF00166">
    <property type="entry name" value="Cpn10"/>
    <property type="match status" value="1"/>
</dbReference>
<dbReference type="PROSITE" id="PS00681">
    <property type="entry name" value="CHAPERONINS_CPN10"/>
    <property type="match status" value="1"/>
</dbReference>
<dbReference type="Gene3D" id="2.30.33.40">
    <property type="entry name" value="GroES chaperonin"/>
    <property type="match status" value="1"/>
</dbReference>
<dbReference type="NCBIfam" id="NF001531">
    <property type="entry name" value="PRK00364.2-2"/>
    <property type="match status" value="1"/>
</dbReference>
<dbReference type="FunFam" id="2.30.33.40:FF:000001">
    <property type="entry name" value="10 kDa chaperonin"/>
    <property type="match status" value="1"/>
</dbReference>
<dbReference type="PANTHER" id="PTHR10772:SF58">
    <property type="entry name" value="CO-CHAPERONIN GROES"/>
    <property type="match status" value="1"/>
</dbReference>
<comment type="similarity">
    <text evidence="1 3 4">Belongs to the GroES chaperonin family.</text>
</comment>
<dbReference type="HAMAP" id="MF_00580">
    <property type="entry name" value="CH10"/>
    <property type="match status" value="1"/>
</dbReference>
<keyword evidence="2 3" id="KW-0143">Chaperone</keyword>
<dbReference type="SUPFAM" id="SSF50129">
    <property type="entry name" value="GroES-like"/>
    <property type="match status" value="1"/>
</dbReference>
<evidence type="ECO:0000256" key="3">
    <source>
        <dbReference type="HAMAP-Rule" id="MF_00580"/>
    </source>
</evidence>
<dbReference type="GO" id="GO:0051087">
    <property type="term" value="F:protein-folding chaperone binding"/>
    <property type="evidence" value="ECO:0007669"/>
    <property type="project" value="TreeGrafter"/>
</dbReference>
<evidence type="ECO:0000313" key="5">
    <source>
        <dbReference type="EMBL" id="AKA71716.1"/>
    </source>
</evidence>
<dbReference type="NCBIfam" id="NF001527">
    <property type="entry name" value="PRK00364.1-2"/>
    <property type="match status" value="1"/>
</dbReference>
<dbReference type="GO" id="GO:0044183">
    <property type="term" value="F:protein folding chaperone"/>
    <property type="evidence" value="ECO:0007669"/>
    <property type="project" value="InterPro"/>
</dbReference>
<dbReference type="CDD" id="cd00320">
    <property type="entry name" value="cpn10"/>
    <property type="match status" value="1"/>
</dbReference>
<dbReference type="GO" id="GO:0005737">
    <property type="term" value="C:cytoplasm"/>
    <property type="evidence" value="ECO:0007669"/>
    <property type="project" value="UniProtKB-SubCell"/>
</dbReference>
<dbReference type="KEGG" id="csq:CSCA_4591"/>
<dbReference type="EMBL" id="CP009933">
    <property type="protein sequence ID" value="AKA71716.1"/>
    <property type="molecule type" value="Genomic_DNA"/>
</dbReference>
<dbReference type="STRING" id="1548.CSCA_4591"/>
<protein>
    <recommendedName>
        <fullName evidence="3">Co-chaperonin GroES</fullName>
    </recommendedName>
    <alternativeName>
        <fullName evidence="3">10 kDa chaperonin</fullName>
    </alternativeName>
    <alternativeName>
        <fullName evidence="3">Chaperonin-10</fullName>
        <shortName evidence="3">Cpn10</shortName>
    </alternativeName>
</protein>
<dbReference type="GO" id="GO:0051082">
    <property type="term" value="F:unfolded protein binding"/>
    <property type="evidence" value="ECO:0007669"/>
    <property type="project" value="TreeGrafter"/>
</dbReference>
<dbReference type="GO" id="GO:0046872">
    <property type="term" value="F:metal ion binding"/>
    <property type="evidence" value="ECO:0007669"/>
    <property type="project" value="TreeGrafter"/>
</dbReference>
<dbReference type="Proteomes" id="UP000033115">
    <property type="component" value="Chromosome"/>
</dbReference>
<organism evidence="5 6">
    <name type="scientific">Clostridium scatologenes</name>
    <dbReference type="NCBI Taxonomy" id="1548"/>
    <lineage>
        <taxon>Bacteria</taxon>
        <taxon>Bacillati</taxon>
        <taxon>Bacillota</taxon>
        <taxon>Clostridia</taxon>
        <taxon>Eubacteriales</taxon>
        <taxon>Clostridiaceae</taxon>
        <taxon>Clostridium</taxon>
    </lineage>
</organism>
<dbReference type="NCBIfam" id="NF001534">
    <property type="entry name" value="PRK00364.2-5"/>
    <property type="match status" value="1"/>
</dbReference>
<sequence>MNIRPLGDRVVIKRLEAEETTKSGIVLPGAAKEKPQEAKIVAVGPGGIVNGKEVKMEVKVGEKVLFSKYAGNEIKMDGVEYTILKQDDILAVIE</sequence>
<keyword evidence="6" id="KW-1185">Reference proteome</keyword>
<evidence type="ECO:0000256" key="1">
    <source>
        <dbReference type="ARBA" id="ARBA00006975"/>
    </source>
</evidence>
<dbReference type="NCBIfam" id="NF001533">
    <property type="entry name" value="PRK00364.2-4"/>
    <property type="match status" value="1"/>
</dbReference>
<dbReference type="PANTHER" id="PTHR10772">
    <property type="entry name" value="10 KDA HEAT SHOCK PROTEIN"/>
    <property type="match status" value="1"/>
</dbReference>
<dbReference type="GO" id="GO:0005524">
    <property type="term" value="F:ATP binding"/>
    <property type="evidence" value="ECO:0007669"/>
    <property type="project" value="InterPro"/>
</dbReference>
<comment type="function">
    <text evidence="3 4">Together with the chaperonin GroEL, plays an essential role in assisting protein folding. The GroEL-GroES system forms a nano-cage that allows encapsulation of the non-native substrate proteins and provides a physical environment optimized to promote and accelerate protein folding. GroES binds to the apical surface of the GroEL ring, thereby capping the opening of the GroEL channel.</text>
</comment>
<dbReference type="InterPro" id="IPR020818">
    <property type="entry name" value="Chaperonin_GroES"/>
</dbReference>
<keyword evidence="3" id="KW-0963">Cytoplasm</keyword>
<dbReference type="HOGENOM" id="CLU_132825_2_0_9"/>